<dbReference type="RefSeq" id="WP_163948174.1">
    <property type="nucleotide sequence ID" value="NZ_JAAFZH010000004.1"/>
</dbReference>
<sequence length="57" mass="6610">MEGLTLSPAPQDQYPLEDWKYEVANNQTQLGYRDWVESCLERDTFDNVVDDNNQGSN</sequence>
<dbReference type="EMBL" id="JAAFZH010000004">
    <property type="protein sequence ID" value="NDU95680.1"/>
    <property type="molecule type" value="Genomic_DNA"/>
</dbReference>
<dbReference type="Proteomes" id="UP000474175">
    <property type="component" value="Unassembled WGS sequence"/>
</dbReference>
<protein>
    <submittedName>
        <fullName evidence="1">Uncharacterized protein</fullName>
    </submittedName>
</protein>
<accession>A0A6L9L5L5</accession>
<gene>
    <name evidence="1" type="ORF">GK108_12425</name>
</gene>
<evidence type="ECO:0000313" key="1">
    <source>
        <dbReference type="EMBL" id="NDU95680.1"/>
    </source>
</evidence>
<evidence type="ECO:0000313" key="2">
    <source>
        <dbReference type="Proteomes" id="UP000474175"/>
    </source>
</evidence>
<keyword evidence="2" id="KW-1185">Reference proteome</keyword>
<organism evidence="1 2">
    <name type="scientific">Spirosoma terrae</name>
    <dbReference type="NCBI Taxonomy" id="1968276"/>
    <lineage>
        <taxon>Bacteria</taxon>
        <taxon>Pseudomonadati</taxon>
        <taxon>Bacteroidota</taxon>
        <taxon>Cytophagia</taxon>
        <taxon>Cytophagales</taxon>
        <taxon>Cytophagaceae</taxon>
        <taxon>Spirosoma</taxon>
    </lineage>
</organism>
<comment type="caution">
    <text evidence="1">The sequence shown here is derived from an EMBL/GenBank/DDBJ whole genome shotgun (WGS) entry which is preliminary data.</text>
</comment>
<name>A0A6L9L5L5_9BACT</name>
<dbReference type="AlphaFoldDB" id="A0A6L9L5L5"/>
<reference evidence="1 2" key="1">
    <citation type="submission" date="2020-02" db="EMBL/GenBank/DDBJ databases">
        <title>Draft genome sequence of two Spirosoma agri KCTC 52727 and Spirosoma terrae KCTC 52035.</title>
        <authorList>
            <person name="Rojas J."/>
            <person name="Ambika Manirajan B."/>
            <person name="Suarez C."/>
            <person name="Ratering S."/>
            <person name="Schnell S."/>
        </authorList>
    </citation>
    <scope>NUCLEOTIDE SEQUENCE [LARGE SCALE GENOMIC DNA]</scope>
    <source>
        <strain evidence="1 2">KCTC 52035</strain>
    </source>
</reference>
<proteinExistence type="predicted"/>